<dbReference type="PANTHER" id="PTHR30298">
    <property type="entry name" value="H REPEAT-ASSOCIATED PREDICTED TRANSPOSASE"/>
    <property type="match status" value="1"/>
</dbReference>
<keyword evidence="4" id="KW-1185">Reference proteome</keyword>
<accession>D8KC63</accession>
<evidence type="ECO:0000259" key="2">
    <source>
        <dbReference type="Pfam" id="PF13808"/>
    </source>
</evidence>
<evidence type="ECO:0000313" key="3">
    <source>
        <dbReference type="EMBL" id="ADJ29734.1"/>
    </source>
</evidence>
<dbReference type="GO" id="GO:0006313">
    <property type="term" value="P:DNA transposition"/>
    <property type="evidence" value="ECO:0007669"/>
    <property type="project" value="InterPro"/>
</dbReference>
<dbReference type="NCBIfam" id="NF033564">
    <property type="entry name" value="transpos_ISAs1"/>
    <property type="match status" value="1"/>
</dbReference>
<dbReference type="RefSeq" id="WP_013221795.1">
    <property type="nucleotide sequence ID" value="NZ_CAWLEU010000001.1"/>
</dbReference>
<feature type="domain" description="Transposase IS4-like" evidence="1">
    <location>
        <begin position="100"/>
        <end position="199"/>
    </location>
</feature>
<dbReference type="AlphaFoldDB" id="D8KC63"/>
<dbReference type="GO" id="GO:0003677">
    <property type="term" value="F:DNA binding"/>
    <property type="evidence" value="ECO:0007669"/>
    <property type="project" value="InterPro"/>
</dbReference>
<dbReference type="InterPro" id="IPR051698">
    <property type="entry name" value="Transposase_11-like"/>
</dbReference>
<dbReference type="HOGENOM" id="CLU_046404_0_0_6"/>
<organism evidence="3 4">
    <name type="scientific">Nitrosococcus watsoni (strain C-113)</name>
    <dbReference type="NCBI Taxonomy" id="105559"/>
    <lineage>
        <taxon>Bacteria</taxon>
        <taxon>Pseudomonadati</taxon>
        <taxon>Pseudomonadota</taxon>
        <taxon>Gammaproteobacteria</taxon>
        <taxon>Chromatiales</taxon>
        <taxon>Chromatiaceae</taxon>
        <taxon>Nitrosococcus</taxon>
    </lineage>
</organism>
<dbReference type="Pfam" id="PF13808">
    <property type="entry name" value="DDE_Tnp_1_assoc"/>
    <property type="match status" value="1"/>
</dbReference>
<dbReference type="InterPro" id="IPR047647">
    <property type="entry name" value="ISAs1_transpos"/>
</dbReference>
<evidence type="ECO:0000259" key="1">
    <source>
        <dbReference type="Pfam" id="PF01609"/>
    </source>
</evidence>
<evidence type="ECO:0000313" key="4">
    <source>
        <dbReference type="Proteomes" id="UP000000393"/>
    </source>
</evidence>
<dbReference type="Proteomes" id="UP000000393">
    <property type="component" value="Chromosome"/>
</dbReference>
<dbReference type="eggNOG" id="COG5433">
    <property type="taxonomic scope" value="Bacteria"/>
</dbReference>
<proteinExistence type="predicted"/>
<sequence>MIEQLIEQFSDLEDPRCAGKIEHRLIDILVLAICAVIACAESWEDIALYGCSKLSWLRQFLALPNGIPSHDTFRRVFMLIDPQAFEACLTAWVGTVATPGEREVVAIDGKTVRRSFDRGWEQSPLHLVSAWASEQGVVLGQRCVDEKSNETAAIPELLESLALENTLVTMDAMGCQKDIAQRIVDRQADYLWVLKANHGHDYAAVQKHFEQHCFGRGATAKPVFDAFDESHGRFATFCLASSVTHRCWLRPSVGIGRLRITCIGCWRSPSERTTAAFAIPQRCATSPCCARSPLTWWVKTAPPKPVCVANAKRQPGTTTTCANFSKPISCVSPGGISVSL</sequence>
<dbReference type="InterPro" id="IPR002559">
    <property type="entry name" value="Transposase_11"/>
</dbReference>
<gene>
    <name evidence="3" type="ordered locus">Nwat_3010</name>
</gene>
<feature type="domain" description="H repeat-associated protein N-terminal" evidence="2">
    <location>
        <begin position="7"/>
        <end position="93"/>
    </location>
</feature>
<reference evidence="3 4" key="1">
    <citation type="submission" date="2010-06" db="EMBL/GenBank/DDBJ databases">
        <title>Complete sequence of chromosome of Nitrosococcus watsoni C-113.</title>
        <authorList>
            <consortium name="US DOE Joint Genome Institute"/>
            <person name="Lucas S."/>
            <person name="Copeland A."/>
            <person name="Lapidus A."/>
            <person name="Cheng J.-F."/>
            <person name="Bruce D."/>
            <person name="Goodwin L."/>
            <person name="Pitluck S."/>
            <person name="Malfatti S.A."/>
            <person name="Chain P.S.G."/>
            <person name="Land M."/>
            <person name="Hauser L."/>
            <person name="Kyrpides N."/>
            <person name="Ivanova N."/>
            <person name="Cambell M.A."/>
            <person name="Heidelberg J.F."/>
            <person name="Klotz M.G."/>
            <person name="Woyke T."/>
        </authorList>
    </citation>
    <scope>NUCLEOTIDE SEQUENCE [LARGE SCALE GENOMIC DNA]</scope>
    <source>
        <strain evidence="3 4">C-113</strain>
    </source>
</reference>
<dbReference type="GO" id="GO:0004803">
    <property type="term" value="F:transposase activity"/>
    <property type="evidence" value="ECO:0007669"/>
    <property type="project" value="InterPro"/>
</dbReference>
<dbReference type="Pfam" id="PF01609">
    <property type="entry name" value="DDE_Tnp_1"/>
    <property type="match status" value="1"/>
</dbReference>
<dbReference type="InterPro" id="IPR032806">
    <property type="entry name" value="YbfD_N"/>
</dbReference>
<name>D8KC63_NITWC</name>
<dbReference type="EMBL" id="CP002086">
    <property type="protein sequence ID" value="ADJ29734.1"/>
    <property type="molecule type" value="Genomic_DNA"/>
</dbReference>
<dbReference type="PANTHER" id="PTHR30298:SF0">
    <property type="entry name" value="PROTEIN YBFL-RELATED"/>
    <property type="match status" value="1"/>
</dbReference>
<protein>
    <submittedName>
        <fullName evidence="3">Transposase IS4 family protein</fullName>
    </submittedName>
</protein>
<dbReference type="KEGG" id="nwa:Nwat_3010"/>